<feature type="compositionally biased region" description="Basic and acidic residues" evidence="3">
    <location>
        <begin position="59"/>
        <end position="68"/>
    </location>
</feature>
<feature type="coiled-coil region" evidence="2">
    <location>
        <begin position="159"/>
        <end position="193"/>
    </location>
</feature>
<dbReference type="PANTHER" id="PTHR37313">
    <property type="entry name" value="UPF0749 PROTEIN RV1825"/>
    <property type="match status" value="1"/>
</dbReference>
<gene>
    <name evidence="5" type="ORF">PSRA_0054</name>
</gene>
<feature type="region of interest" description="Disordered" evidence="3">
    <location>
        <begin position="1"/>
        <end position="77"/>
    </location>
</feature>
<dbReference type="RefSeq" id="WP_158216268.1">
    <property type="nucleotide sequence ID" value="NZ_MWWR01000002.1"/>
</dbReference>
<feature type="compositionally biased region" description="Basic and acidic residues" evidence="3">
    <location>
        <begin position="1"/>
        <end position="21"/>
    </location>
</feature>
<keyword evidence="4" id="KW-0472">Membrane</keyword>
<dbReference type="InterPro" id="IPR010273">
    <property type="entry name" value="DUF881"/>
</dbReference>
<reference evidence="5 6" key="1">
    <citation type="journal article" date="2017" name="BMC Genomics">
        <title>Comparative genomic and phylogenomic analyses of the Bifidobacteriaceae family.</title>
        <authorList>
            <person name="Lugli G.A."/>
            <person name="Milani C."/>
            <person name="Turroni F."/>
            <person name="Duranti S."/>
            <person name="Mancabelli L."/>
            <person name="Mangifesta M."/>
            <person name="Ferrario C."/>
            <person name="Modesto M."/>
            <person name="Mattarelli P."/>
            <person name="Jiri K."/>
            <person name="van Sinderen D."/>
            <person name="Ventura M."/>
        </authorList>
    </citation>
    <scope>NUCLEOTIDE SEQUENCE [LARGE SCALE GENOMIC DNA]</scope>
    <source>
        <strain evidence="5 6">DSM 24742</strain>
    </source>
</reference>
<evidence type="ECO:0000313" key="6">
    <source>
        <dbReference type="Proteomes" id="UP000216725"/>
    </source>
</evidence>
<feature type="compositionally biased region" description="Basic residues" evidence="3">
    <location>
        <begin position="30"/>
        <end position="40"/>
    </location>
</feature>
<comment type="caution">
    <text evidence="5">The sequence shown here is derived from an EMBL/GenBank/DDBJ whole genome shotgun (WGS) entry which is preliminary data.</text>
</comment>
<dbReference type="Pfam" id="PF05949">
    <property type="entry name" value="DUF881"/>
    <property type="match status" value="1"/>
</dbReference>
<evidence type="ECO:0000256" key="3">
    <source>
        <dbReference type="SAM" id="MobiDB-lite"/>
    </source>
</evidence>
<comment type="similarity">
    <text evidence="1">Belongs to the UPF0749 family.</text>
</comment>
<dbReference type="OrthoDB" id="3211287at2"/>
<feature type="transmembrane region" description="Helical" evidence="4">
    <location>
        <begin position="126"/>
        <end position="144"/>
    </location>
</feature>
<keyword evidence="6" id="KW-1185">Reference proteome</keyword>
<protein>
    <submittedName>
        <fullName evidence="5">DUF881 domain</fullName>
    </submittedName>
</protein>
<proteinExistence type="inferred from homology"/>
<evidence type="ECO:0000256" key="2">
    <source>
        <dbReference type="SAM" id="Coils"/>
    </source>
</evidence>
<evidence type="ECO:0000313" key="5">
    <source>
        <dbReference type="EMBL" id="OZG53247.1"/>
    </source>
</evidence>
<dbReference type="EMBL" id="MWWR01000002">
    <property type="protein sequence ID" value="OZG53247.1"/>
    <property type="molecule type" value="Genomic_DNA"/>
</dbReference>
<name>A0A261F299_9BIFI</name>
<dbReference type="Proteomes" id="UP000216725">
    <property type="component" value="Unassembled WGS sequence"/>
</dbReference>
<evidence type="ECO:0000256" key="4">
    <source>
        <dbReference type="SAM" id="Phobius"/>
    </source>
</evidence>
<accession>A0A261F299</accession>
<keyword evidence="4" id="KW-1133">Transmembrane helix</keyword>
<dbReference type="Gene3D" id="3.30.70.1880">
    <property type="entry name" value="Protein of unknown function DUF881"/>
    <property type="match status" value="1"/>
</dbReference>
<dbReference type="GO" id="GO:0005886">
    <property type="term" value="C:plasma membrane"/>
    <property type="evidence" value="ECO:0007669"/>
    <property type="project" value="TreeGrafter"/>
</dbReference>
<keyword evidence="2" id="KW-0175">Coiled coil</keyword>
<keyword evidence="4" id="KW-0812">Transmembrane</keyword>
<sequence>MAYRDAKPDDASPDDTRHDDTTPDTTGNRGARRSARRPGRHAMGATARNDTSRNGAGKSRADKADRQHGGGRSAAEWLMTDVGSLFRSQNEKDEDNDSTDTGTFPVVKAAKKSGATATRNALLQKIVTSVLIILMCMLLGFGYVTQQRNTNENYQSLSEDELVRLLDETTTQVDRLEEQRTTLRSQVDSITNSTDKQAQLNEVAKQNATVSGILAGRIACHGSGVRITIAETGTHIDSARLFTVIEELRNAGAEAIAFDGVRITASSYIVDTDEGIEVDGTIVGTPYDIKAIGSPSALANAIQISGGIGSQLRVRYNANVTVTQLDDVVIDELADAKTYQYAKIVE</sequence>
<dbReference type="PANTHER" id="PTHR37313:SF2">
    <property type="entry name" value="UPF0749 PROTEIN YLXX"/>
    <property type="match status" value="1"/>
</dbReference>
<dbReference type="AlphaFoldDB" id="A0A261F299"/>
<organism evidence="5 6">
    <name type="scientific">Pseudoscardovia radai</name>
    <dbReference type="NCBI Taxonomy" id="987066"/>
    <lineage>
        <taxon>Bacteria</taxon>
        <taxon>Bacillati</taxon>
        <taxon>Actinomycetota</taxon>
        <taxon>Actinomycetes</taxon>
        <taxon>Bifidobacteriales</taxon>
        <taxon>Bifidobacteriaceae</taxon>
        <taxon>Pseudoscardovia</taxon>
    </lineage>
</organism>
<evidence type="ECO:0000256" key="1">
    <source>
        <dbReference type="ARBA" id="ARBA00009108"/>
    </source>
</evidence>